<gene>
    <name evidence="1" type="ORF">PanWU01x14_036830</name>
</gene>
<evidence type="ECO:0000313" key="2">
    <source>
        <dbReference type="Proteomes" id="UP000237105"/>
    </source>
</evidence>
<reference evidence="2" key="1">
    <citation type="submission" date="2016-06" db="EMBL/GenBank/DDBJ databases">
        <title>Parallel loss of symbiosis genes in relatives of nitrogen-fixing non-legume Parasponia.</title>
        <authorList>
            <person name="Van Velzen R."/>
            <person name="Holmer R."/>
            <person name="Bu F."/>
            <person name="Rutten L."/>
            <person name="Van Zeijl A."/>
            <person name="Liu W."/>
            <person name="Santuari L."/>
            <person name="Cao Q."/>
            <person name="Sharma T."/>
            <person name="Shen D."/>
            <person name="Roswanjaya Y."/>
            <person name="Wardhani T."/>
            <person name="Kalhor M.S."/>
            <person name="Jansen J."/>
            <person name="Van den Hoogen J."/>
            <person name="Gungor B."/>
            <person name="Hartog M."/>
            <person name="Hontelez J."/>
            <person name="Verver J."/>
            <person name="Yang W.-C."/>
            <person name="Schijlen E."/>
            <person name="Repin R."/>
            <person name="Schilthuizen M."/>
            <person name="Schranz E."/>
            <person name="Heidstra R."/>
            <person name="Miyata K."/>
            <person name="Fedorova E."/>
            <person name="Kohlen W."/>
            <person name="Bisseling T."/>
            <person name="Smit S."/>
            <person name="Geurts R."/>
        </authorList>
    </citation>
    <scope>NUCLEOTIDE SEQUENCE [LARGE SCALE GENOMIC DNA]</scope>
    <source>
        <strain evidence="2">cv. WU1-14</strain>
    </source>
</reference>
<protein>
    <submittedName>
        <fullName evidence="1">Uncharacterized protein</fullName>
    </submittedName>
</protein>
<proteinExistence type="predicted"/>
<organism evidence="1 2">
    <name type="scientific">Parasponia andersonii</name>
    <name type="common">Sponia andersonii</name>
    <dbReference type="NCBI Taxonomy" id="3476"/>
    <lineage>
        <taxon>Eukaryota</taxon>
        <taxon>Viridiplantae</taxon>
        <taxon>Streptophyta</taxon>
        <taxon>Embryophyta</taxon>
        <taxon>Tracheophyta</taxon>
        <taxon>Spermatophyta</taxon>
        <taxon>Magnoliopsida</taxon>
        <taxon>eudicotyledons</taxon>
        <taxon>Gunneridae</taxon>
        <taxon>Pentapetalae</taxon>
        <taxon>rosids</taxon>
        <taxon>fabids</taxon>
        <taxon>Rosales</taxon>
        <taxon>Cannabaceae</taxon>
        <taxon>Parasponia</taxon>
    </lineage>
</organism>
<name>A0A2P5DSJ5_PARAD</name>
<evidence type="ECO:0000313" key="1">
    <source>
        <dbReference type="EMBL" id="PON76265.1"/>
    </source>
</evidence>
<dbReference type="Proteomes" id="UP000237105">
    <property type="component" value="Unassembled WGS sequence"/>
</dbReference>
<sequence length="78" mass="8860">MPDVKMAAAKPRRWRNFQVGGFRFSGDGRRWRRLPLLHRQLGEGASCGMVVGATLDEQYNGDEFSKMAGDFVGERKRT</sequence>
<keyword evidence="2" id="KW-1185">Reference proteome</keyword>
<comment type="caution">
    <text evidence="1">The sequence shown here is derived from an EMBL/GenBank/DDBJ whole genome shotgun (WGS) entry which is preliminary data.</text>
</comment>
<accession>A0A2P5DSJ5</accession>
<dbReference type="EMBL" id="JXTB01000019">
    <property type="protein sequence ID" value="PON76265.1"/>
    <property type="molecule type" value="Genomic_DNA"/>
</dbReference>
<dbReference type="AlphaFoldDB" id="A0A2P5DSJ5"/>